<sequence length="120" mass="13673">MGYSEVTGELEKNGWERTFIDLFGAADHYDYEAVRLEAEYKKALASKAAASSNLENLIMAMFRRDELKKLIEINPDKSTLRVVSGNMLYVVEVISQDGGKDKLIKWNKYPVEIVPEFYAS</sequence>
<comment type="caution">
    <text evidence="1">The sequence shown here is derived from an EMBL/GenBank/DDBJ whole genome shotgun (WGS) entry which is preliminary data.</text>
</comment>
<dbReference type="EMBL" id="SNRY01004186">
    <property type="protein sequence ID" value="KAA6318439.1"/>
    <property type="molecule type" value="Genomic_DNA"/>
</dbReference>
<proteinExistence type="predicted"/>
<protein>
    <submittedName>
        <fullName evidence="1">Uncharacterized protein</fullName>
    </submittedName>
</protein>
<accession>A0A5J4QBD4</accession>
<organism evidence="1">
    <name type="scientific">termite gut metagenome</name>
    <dbReference type="NCBI Taxonomy" id="433724"/>
    <lineage>
        <taxon>unclassified sequences</taxon>
        <taxon>metagenomes</taxon>
        <taxon>organismal metagenomes</taxon>
    </lineage>
</organism>
<evidence type="ECO:0000313" key="1">
    <source>
        <dbReference type="EMBL" id="KAA6318439.1"/>
    </source>
</evidence>
<name>A0A5J4QBD4_9ZZZZ</name>
<dbReference type="AlphaFoldDB" id="A0A5J4QBD4"/>
<gene>
    <name evidence="1" type="ORF">EZS27_031546</name>
</gene>
<reference evidence="1" key="1">
    <citation type="submission" date="2019-03" db="EMBL/GenBank/DDBJ databases">
        <title>Single cell metagenomics reveals metabolic interactions within the superorganism composed of flagellate Streblomastix strix and complex community of Bacteroidetes bacteria on its surface.</title>
        <authorList>
            <person name="Treitli S.C."/>
            <person name="Kolisko M."/>
            <person name="Husnik F."/>
            <person name="Keeling P."/>
            <person name="Hampl V."/>
        </authorList>
    </citation>
    <scope>NUCLEOTIDE SEQUENCE</scope>
    <source>
        <strain evidence="1">STM</strain>
    </source>
</reference>